<evidence type="ECO:0000313" key="2">
    <source>
        <dbReference type="EMBL" id="KAK5697181.1"/>
    </source>
</evidence>
<evidence type="ECO:0000313" key="3">
    <source>
        <dbReference type="Proteomes" id="UP001310594"/>
    </source>
</evidence>
<organism evidence="2 3">
    <name type="scientific">Elasticomyces elasticus</name>
    <dbReference type="NCBI Taxonomy" id="574655"/>
    <lineage>
        <taxon>Eukaryota</taxon>
        <taxon>Fungi</taxon>
        <taxon>Dikarya</taxon>
        <taxon>Ascomycota</taxon>
        <taxon>Pezizomycotina</taxon>
        <taxon>Dothideomycetes</taxon>
        <taxon>Dothideomycetidae</taxon>
        <taxon>Mycosphaerellales</taxon>
        <taxon>Teratosphaeriaceae</taxon>
        <taxon>Elasticomyces</taxon>
    </lineage>
</organism>
<protein>
    <submittedName>
        <fullName evidence="2">Uncharacterized protein</fullName>
    </submittedName>
</protein>
<sequence>MIKYKDMEEAPPAYSTVHPAQKVPESSHNSAAVSNTYEIYNTTTGLDVTNSGRQIYYLGRYNAPTSPDILAYGGYDHNGPWLAQADFRLVEKSLRVYLGGLKHPAKDDWDTVRHSTEGHIFHTDFFRFEVLDHSSTKRKLHWTKTRDRKLGASRLSIRDHKLVDEGSEDVVAVYTEHNLGMADTLKGRLVFHQRLGDNAELAALVVVIAVNERLRRYTKQIAVAFPAAGGGGAG</sequence>
<comment type="caution">
    <text evidence="2">The sequence shown here is derived from an EMBL/GenBank/DDBJ whole genome shotgun (WGS) entry which is preliminary data.</text>
</comment>
<dbReference type="AlphaFoldDB" id="A0AAN7VPL1"/>
<accession>A0AAN7VPL1</accession>
<dbReference type="Proteomes" id="UP001310594">
    <property type="component" value="Unassembled WGS sequence"/>
</dbReference>
<name>A0AAN7VPL1_9PEZI</name>
<gene>
    <name evidence="2" type="ORF">LTR97_007316</name>
</gene>
<evidence type="ECO:0000256" key="1">
    <source>
        <dbReference type="SAM" id="MobiDB-lite"/>
    </source>
</evidence>
<dbReference type="EMBL" id="JAVRQU010000011">
    <property type="protein sequence ID" value="KAK5697181.1"/>
    <property type="molecule type" value="Genomic_DNA"/>
</dbReference>
<reference evidence="2" key="1">
    <citation type="submission" date="2023-08" db="EMBL/GenBank/DDBJ databases">
        <title>Black Yeasts Isolated from many extreme environments.</title>
        <authorList>
            <person name="Coleine C."/>
            <person name="Stajich J.E."/>
            <person name="Selbmann L."/>
        </authorList>
    </citation>
    <scope>NUCLEOTIDE SEQUENCE</scope>
    <source>
        <strain evidence="2">CCFEE 5810</strain>
    </source>
</reference>
<proteinExistence type="predicted"/>
<feature type="region of interest" description="Disordered" evidence="1">
    <location>
        <begin position="1"/>
        <end position="29"/>
    </location>
</feature>